<dbReference type="Proteomes" id="UP000197019">
    <property type="component" value="Chromosome"/>
</dbReference>
<dbReference type="Gene3D" id="3.40.50.300">
    <property type="entry name" value="P-loop containing nucleotide triphosphate hydrolases"/>
    <property type="match status" value="1"/>
</dbReference>
<organism evidence="1 2">
    <name type="scientific">Methylovulum psychrotolerans</name>
    <dbReference type="NCBI Taxonomy" id="1704499"/>
    <lineage>
        <taxon>Bacteria</taxon>
        <taxon>Pseudomonadati</taxon>
        <taxon>Pseudomonadota</taxon>
        <taxon>Gammaproteobacteria</taxon>
        <taxon>Methylococcales</taxon>
        <taxon>Methylococcaceae</taxon>
        <taxon>Methylovulum</taxon>
    </lineage>
</organism>
<dbReference type="EMBL" id="CP022129">
    <property type="protein sequence ID" value="ASF47624.1"/>
    <property type="molecule type" value="Genomic_DNA"/>
</dbReference>
<evidence type="ECO:0000313" key="1">
    <source>
        <dbReference type="EMBL" id="ASF47624.1"/>
    </source>
</evidence>
<evidence type="ECO:0000313" key="2">
    <source>
        <dbReference type="Proteomes" id="UP000197019"/>
    </source>
</evidence>
<dbReference type="AlphaFoldDB" id="A0A1Z4C282"/>
<dbReference type="PANTHER" id="PTHR42708:SF1">
    <property type="entry name" value="GLIDING MOTILITY PROTEIN MGLA"/>
    <property type="match status" value="1"/>
</dbReference>
<reference evidence="1 2" key="1">
    <citation type="submission" date="2017-06" db="EMBL/GenBank/DDBJ databases">
        <title>Genome Sequencing of the methanotroph Methylovulum psychrotolerants str. HV10-M2 isolated from a high-altitude environment.</title>
        <authorList>
            <person name="Mateos-Rivera A."/>
        </authorList>
    </citation>
    <scope>NUCLEOTIDE SEQUENCE [LARGE SCALE GENOMIC DNA]</scope>
    <source>
        <strain evidence="1 2">HV10_M2</strain>
    </source>
</reference>
<evidence type="ECO:0008006" key="3">
    <source>
        <dbReference type="Google" id="ProtNLM"/>
    </source>
</evidence>
<dbReference type="InterPro" id="IPR027417">
    <property type="entry name" value="P-loop_NTPase"/>
</dbReference>
<dbReference type="SUPFAM" id="SSF52540">
    <property type="entry name" value="P-loop containing nucleoside triphosphate hydrolases"/>
    <property type="match status" value="1"/>
</dbReference>
<name>A0A1Z4C282_9GAMM</name>
<proteinExistence type="predicted"/>
<dbReference type="Pfam" id="PF08477">
    <property type="entry name" value="Roc"/>
    <property type="match status" value="1"/>
</dbReference>
<keyword evidence="2" id="KW-1185">Reference proteome</keyword>
<gene>
    <name evidence="1" type="ORF">CEK71_17000</name>
</gene>
<protein>
    <recommendedName>
        <fullName evidence="3">GTP-binding protein</fullName>
    </recommendedName>
</protein>
<dbReference type="KEGG" id="mpsy:CEK71_17000"/>
<dbReference type="CDD" id="cd00882">
    <property type="entry name" value="Ras_like_GTPase"/>
    <property type="match status" value="1"/>
</dbReference>
<sequence>MGTLNMQQATTSISAVQIAHNIEKRRLFIEKPQSQAHVTNMKDAPIYKTRPAVPQRAQNQDRTPLLKGEPVKEVKIILAGNVGSGKSTAIRAISEIPVMGSDAKAIERNALHNKESTTVSIEYGMAYLDNSNLHIYSTPGQRRFDFMADVLCKGAHGMVVMIDNGCRDPLNEMDYYLHQHGRFLQNYPGIIAITHFDDNNTDTSLLDYSTYLLKHGLACPVVSLDARNILEVKQVLMNLLLQIGDFKTGKKRA</sequence>
<dbReference type="PANTHER" id="PTHR42708">
    <property type="entry name" value="ATP/GTP-BINDING PROTEIN-RELATED"/>
    <property type="match status" value="1"/>
</dbReference>
<accession>A0A1Z4C282</accession>
<dbReference type="InterPro" id="IPR052705">
    <property type="entry name" value="Gliding_Motility_GTPase"/>
</dbReference>